<dbReference type="Gene3D" id="1.10.357.10">
    <property type="entry name" value="Tetracycline Repressor, domain 2"/>
    <property type="match status" value="1"/>
</dbReference>
<keyword evidence="1" id="KW-0805">Transcription regulation</keyword>
<evidence type="ECO:0000256" key="2">
    <source>
        <dbReference type="ARBA" id="ARBA00023125"/>
    </source>
</evidence>
<name>A0A0R2TXX4_9GAMM</name>
<evidence type="ECO:0000313" key="7">
    <source>
        <dbReference type="Proteomes" id="UP000051213"/>
    </source>
</evidence>
<reference evidence="6 7" key="1">
    <citation type="submission" date="2015-10" db="EMBL/GenBank/DDBJ databases">
        <title>Metagenome-Assembled Genomes uncover a global brackish microbiome.</title>
        <authorList>
            <person name="Hugerth L.W."/>
            <person name="Larsson J."/>
            <person name="Alneberg J."/>
            <person name="Lindh M.V."/>
            <person name="Legrand C."/>
            <person name="Pinhassi J."/>
            <person name="Andersson A.F."/>
        </authorList>
    </citation>
    <scope>NUCLEOTIDE SEQUENCE [LARGE SCALE GENOMIC DNA]</scope>
    <source>
        <strain evidence="6">BACL26 MAG-121220-bin70</strain>
    </source>
</reference>
<dbReference type="EMBL" id="LICA01000391">
    <property type="protein sequence ID" value="KRO91977.1"/>
    <property type="molecule type" value="Genomic_DNA"/>
</dbReference>
<feature type="domain" description="HTH tetR-type" evidence="5">
    <location>
        <begin position="18"/>
        <end position="78"/>
    </location>
</feature>
<dbReference type="InterPro" id="IPR001647">
    <property type="entry name" value="HTH_TetR"/>
</dbReference>
<dbReference type="AlphaFoldDB" id="A0A0R2TXX4"/>
<dbReference type="InterPro" id="IPR009057">
    <property type="entry name" value="Homeodomain-like_sf"/>
</dbReference>
<evidence type="ECO:0000313" key="6">
    <source>
        <dbReference type="EMBL" id="KRO91977.1"/>
    </source>
</evidence>
<comment type="caution">
    <text evidence="6">The sequence shown here is derived from an EMBL/GenBank/DDBJ whole genome shotgun (WGS) entry which is preliminary data.</text>
</comment>
<keyword evidence="2 4" id="KW-0238">DNA-binding</keyword>
<keyword evidence="3" id="KW-0804">Transcription</keyword>
<proteinExistence type="predicted"/>
<evidence type="ECO:0000256" key="4">
    <source>
        <dbReference type="PROSITE-ProRule" id="PRU00335"/>
    </source>
</evidence>
<sequence length="223" mass="25157">MNAKGKSLENSTRQANKILRRNRILNIAKHLIASEGLEAFTLSQLADKAGVSVPTIHNLFGKKSDIYQELIAELVIALQGVMSKPMFGDPVESAKFFAQSIVSMYTDNEDFYRAAYMAGNQEGIFDDRKSKDGFVQQSIKIAERCCVAALKEGFLLGNIGTSTLTRQLYQCHRLGRQDWVYAHIDLNEYYHQVLEGMLMVYATDATPECHKRLAKELKRLNSQ</sequence>
<gene>
    <name evidence="6" type="ORF">ABS24_01270</name>
</gene>
<dbReference type="Pfam" id="PF00440">
    <property type="entry name" value="TetR_N"/>
    <property type="match status" value="1"/>
</dbReference>
<accession>A0A0R2TXX4</accession>
<feature type="DNA-binding region" description="H-T-H motif" evidence="4">
    <location>
        <begin position="41"/>
        <end position="60"/>
    </location>
</feature>
<organism evidence="6 7">
    <name type="scientific">SAR92 bacterium BACL26 MAG-121220-bin70</name>
    <dbReference type="NCBI Taxonomy" id="1655626"/>
    <lineage>
        <taxon>Bacteria</taxon>
        <taxon>Pseudomonadati</taxon>
        <taxon>Pseudomonadota</taxon>
        <taxon>Gammaproteobacteria</taxon>
        <taxon>Cellvibrionales</taxon>
        <taxon>Porticoccaceae</taxon>
        <taxon>SAR92 clade</taxon>
    </lineage>
</organism>
<dbReference type="InterPro" id="IPR050109">
    <property type="entry name" value="HTH-type_TetR-like_transc_reg"/>
</dbReference>
<dbReference type="PANTHER" id="PTHR30055:SF234">
    <property type="entry name" value="HTH-TYPE TRANSCRIPTIONAL REGULATOR BETI"/>
    <property type="match status" value="1"/>
</dbReference>
<dbReference type="SUPFAM" id="SSF46689">
    <property type="entry name" value="Homeodomain-like"/>
    <property type="match status" value="1"/>
</dbReference>
<evidence type="ECO:0000256" key="3">
    <source>
        <dbReference type="ARBA" id="ARBA00023163"/>
    </source>
</evidence>
<evidence type="ECO:0000256" key="1">
    <source>
        <dbReference type="ARBA" id="ARBA00023015"/>
    </source>
</evidence>
<dbReference type="Proteomes" id="UP000051213">
    <property type="component" value="Unassembled WGS sequence"/>
</dbReference>
<dbReference type="PANTHER" id="PTHR30055">
    <property type="entry name" value="HTH-TYPE TRANSCRIPTIONAL REGULATOR RUTR"/>
    <property type="match status" value="1"/>
</dbReference>
<dbReference type="PROSITE" id="PS50977">
    <property type="entry name" value="HTH_TETR_2"/>
    <property type="match status" value="1"/>
</dbReference>
<dbReference type="GO" id="GO:0000976">
    <property type="term" value="F:transcription cis-regulatory region binding"/>
    <property type="evidence" value="ECO:0007669"/>
    <property type="project" value="TreeGrafter"/>
</dbReference>
<protein>
    <recommendedName>
        <fullName evidence="5">HTH tetR-type domain-containing protein</fullName>
    </recommendedName>
</protein>
<evidence type="ECO:0000259" key="5">
    <source>
        <dbReference type="PROSITE" id="PS50977"/>
    </source>
</evidence>
<dbReference type="GO" id="GO:0003700">
    <property type="term" value="F:DNA-binding transcription factor activity"/>
    <property type="evidence" value="ECO:0007669"/>
    <property type="project" value="TreeGrafter"/>
</dbReference>